<proteinExistence type="predicted"/>
<evidence type="ECO:0000313" key="1">
    <source>
        <dbReference type="EMBL" id="EGY2378211.1"/>
    </source>
</evidence>
<sequence>MPKFVKKPVEVEAVQFKGSTSDMVDIQRWINTGIYTESEIKSRDIRSFELATLHGLQTVNAGDWVVKANQDDFYPVAASVFELNFREIPDSWLERVELEQAELQIKTDALNKTLNVTHKPEYISDQQWVLMSRQKFHQNQYNNILKERIQIEKSI</sequence>
<organism evidence="1">
    <name type="scientific">Acinetobacter baumannii</name>
    <dbReference type="NCBI Taxonomy" id="470"/>
    <lineage>
        <taxon>Bacteria</taxon>
        <taxon>Pseudomonadati</taxon>
        <taxon>Pseudomonadota</taxon>
        <taxon>Gammaproteobacteria</taxon>
        <taxon>Moraxellales</taxon>
        <taxon>Moraxellaceae</taxon>
        <taxon>Acinetobacter</taxon>
        <taxon>Acinetobacter calcoaceticus/baumannii complex</taxon>
    </lineage>
</organism>
<gene>
    <name evidence="1" type="ORF">JHZ39_002615</name>
</gene>
<protein>
    <submittedName>
        <fullName evidence="1">Uncharacterized protein</fullName>
    </submittedName>
</protein>
<dbReference type="Pfam" id="PF21825">
    <property type="entry name" value="crAss001_48"/>
    <property type="match status" value="1"/>
</dbReference>
<accession>A0A9P2LFF7</accession>
<name>A0A9P2LFF7_ACIBA</name>
<reference evidence="1" key="1">
    <citation type="submission" date="2020-12" db="EMBL/GenBank/DDBJ databases">
        <authorList>
            <consortium name="Clinical and Environmental Microbiology Branch: Whole genome sequencing antimicrobial resistance pathogens in the healthcare setting"/>
        </authorList>
    </citation>
    <scope>NUCLEOTIDE SEQUENCE</scope>
    <source>
        <strain evidence="1">2018HL-00813</strain>
    </source>
</reference>
<comment type="caution">
    <text evidence="1">The sequence shown here is derived from an EMBL/GenBank/DDBJ whole genome shotgun (WGS) entry which is preliminary data.</text>
</comment>
<dbReference type="AlphaFoldDB" id="A0A9P2LFF7"/>
<dbReference type="InterPro" id="IPR054052">
    <property type="entry name" value="Y16Q-like"/>
</dbReference>
<dbReference type="EMBL" id="AAYLMQ010000033">
    <property type="protein sequence ID" value="EGY2378211.1"/>
    <property type="molecule type" value="Genomic_DNA"/>
</dbReference>
<dbReference type="RefSeq" id="WP_001123866.1">
    <property type="nucleotide sequence ID" value="NZ_CM016516.1"/>
</dbReference>